<dbReference type="eggNOG" id="ENOG502Z7WV">
    <property type="taxonomic scope" value="Bacteria"/>
</dbReference>
<keyword evidence="2" id="KW-1185">Reference proteome</keyword>
<dbReference type="HOGENOM" id="CLU_070535_0_0_10"/>
<protein>
    <submittedName>
        <fullName evidence="1">Uncharacterized protein</fullName>
    </submittedName>
</protein>
<dbReference type="EMBL" id="ABIB01000002">
    <property type="protein sequence ID" value="EDP97288.1"/>
    <property type="molecule type" value="Genomic_DNA"/>
</dbReference>
<dbReference type="STRING" id="391587.KAOT1_19037"/>
<organism evidence="1 2">
    <name type="scientific">Kordia algicida OT-1</name>
    <dbReference type="NCBI Taxonomy" id="391587"/>
    <lineage>
        <taxon>Bacteria</taxon>
        <taxon>Pseudomonadati</taxon>
        <taxon>Bacteroidota</taxon>
        <taxon>Flavobacteriia</taxon>
        <taxon>Flavobacteriales</taxon>
        <taxon>Flavobacteriaceae</taxon>
        <taxon>Kordia</taxon>
    </lineage>
</organism>
<reference evidence="1 2" key="1">
    <citation type="journal article" date="2011" name="J. Bacteriol.">
        <title>Genome sequence of the algicidal bacterium Kordia algicida OT-1.</title>
        <authorList>
            <person name="Lee H.S."/>
            <person name="Kang S.G."/>
            <person name="Kwon K.K."/>
            <person name="Lee J.H."/>
            <person name="Kim S.J."/>
        </authorList>
    </citation>
    <scope>NUCLEOTIDE SEQUENCE [LARGE SCALE GENOMIC DNA]</scope>
    <source>
        <strain evidence="1 2">OT-1</strain>
    </source>
</reference>
<evidence type="ECO:0000313" key="1">
    <source>
        <dbReference type="EMBL" id="EDP97288.1"/>
    </source>
</evidence>
<sequence>MRISQFQKYSQKENTVTNNVLLMLSRLNDLNIGYYKSIIERLNEGNIQQYYYPQPIFTQQIGMKKGIIDGHIEVKPSKIVIETKLNSTEFIDKLIKYGKVFNENSQNQLWHLSSVKFNDSEVTEINTRLKQSYPKLNIQFNNLLFNDLLENLEGIYEENTHDMELRLLLDDFSNYCIESNLISDEEYKLLFVPTGFSYNWNKKHKIYYCPTHWHSQKFKFFGLYNWKSVRTISEIETTIIADYDADTNKLTLHSKGHTDDQISRLKKGLTELDENHYGLKYYILPERNTFDTDFKKISRGGIQGYRYKDLRDFLTLGEYTDVERIAEELRKVRWK</sequence>
<accession>A9DNV5</accession>
<dbReference type="RefSeq" id="WP_007096339.1">
    <property type="nucleotide sequence ID" value="NZ_CP142125.1"/>
</dbReference>
<comment type="caution">
    <text evidence="1">The sequence shown here is derived from an EMBL/GenBank/DDBJ whole genome shotgun (WGS) entry which is preliminary data.</text>
</comment>
<proteinExistence type="predicted"/>
<evidence type="ECO:0000313" key="2">
    <source>
        <dbReference type="Proteomes" id="UP000002945"/>
    </source>
</evidence>
<name>A9DNV5_9FLAO</name>
<dbReference type="AlphaFoldDB" id="A9DNV5"/>
<dbReference type="Proteomes" id="UP000002945">
    <property type="component" value="Unassembled WGS sequence"/>
</dbReference>
<gene>
    <name evidence="1" type="ORF">KAOT1_19037</name>
</gene>